<proteinExistence type="predicted"/>
<dbReference type="AlphaFoldDB" id="C9KMY2"/>
<evidence type="ECO:0000313" key="2">
    <source>
        <dbReference type="Proteomes" id="UP000003671"/>
    </source>
</evidence>
<accession>C9KMY2</accession>
<gene>
    <name evidence="1" type="ORF">MITSMUL_04792</name>
</gene>
<comment type="caution">
    <text evidence="1">The sequence shown here is derived from an EMBL/GenBank/DDBJ whole genome shotgun (WGS) entry which is preliminary data.</text>
</comment>
<dbReference type="EMBL" id="ABWK02000017">
    <property type="protein sequence ID" value="EEX68722.1"/>
    <property type="molecule type" value="Genomic_DNA"/>
</dbReference>
<keyword evidence="2" id="KW-1185">Reference proteome</keyword>
<name>C9KMY2_9FIRM</name>
<evidence type="ECO:0000313" key="1">
    <source>
        <dbReference type="EMBL" id="EEX68722.1"/>
    </source>
</evidence>
<dbReference type="HOGENOM" id="CLU_3045443_0_0_9"/>
<protein>
    <submittedName>
        <fullName evidence="1">Uncharacterized protein</fullName>
    </submittedName>
</protein>
<organism evidence="1 2">
    <name type="scientific">Mitsuokella multacida DSM 20544</name>
    <dbReference type="NCBI Taxonomy" id="500635"/>
    <lineage>
        <taxon>Bacteria</taxon>
        <taxon>Bacillati</taxon>
        <taxon>Bacillota</taxon>
        <taxon>Negativicutes</taxon>
        <taxon>Selenomonadales</taxon>
        <taxon>Selenomonadaceae</taxon>
        <taxon>Mitsuokella</taxon>
    </lineage>
</organism>
<dbReference type="Proteomes" id="UP000003671">
    <property type="component" value="Unassembled WGS sequence"/>
</dbReference>
<reference evidence="1" key="1">
    <citation type="submission" date="2009-09" db="EMBL/GenBank/DDBJ databases">
        <authorList>
            <person name="Weinstock G."/>
            <person name="Sodergren E."/>
            <person name="Clifton S."/>
            <person name="Fulton L."/>
            <person name="Fulton B."/>
            <person name="Courtney L."/>
            <person name="Fronick C."/>
            <person name="Harrison M."/>
            <person name="Strong C."/>
            <person name="Farmer C."/>
            <person name="Delahaunty K."/>
            <person name="Markovic C."/>
            <person name="Hall O."/>
            <person name="Minx P."/>
            <person name="Tomlinson C."/>
            <person name="Mitreva M."/>
            <person name="Nelson J."/>
            <person name="Hou S."/>
            <person name="Wollam A."/>
            <person name="Pepin K.H."/>
            <person name="Johnson M."/>
            <person name="Bhonagiri V."/>
            <person name="Nash W.E."/>
            <person name="Warren W."/>
            <person name="Chinwalla A."/>
            <person name="Mardis E.R."/>
            <person name="Wilson R.K."/>
        </authorList>
    </citation>
    <scope>NUCLEOTIDE SEQUENCE [LARGE SCALE GENOMIC DNA]</scope>
    <source>
        <strain evidence="1">DSM 20544</strain>
    </source>
</reference>
<sequence>MNSESFIFEPLLVYHTFLNSQRRFVDFFIFFANSLKYCAKEKQNTGTARTLLMS</sequence>